<reference evidence="1" key="1">
    <citation type="submission" date="2023-11" db="EMBL/GenBank/DDBJ databases">
        <authorList>
            <person name="Poullet M."/>
        </authorList>
    </citation>
    <scope>NUCLEOTIDE SEQUENCE</scope>
    <source>
        <strain evidence="1">E1834</strain>
    </source>
</reference>
<name>A0ACB0ZI65_MELEN</name>
<sequence length="139" mass="15771">MAGVVLDFAIDETAPDAELDEIRKGVSKRGNLWENFHYRADNFRLWLSTRCCTCLSFVPSLALVVIAAVLIMLLIATIPLAFGRRCDGRIVDVTDIQIVRMEAMKLTVKNVKRRFLAQHQSFPRLGLFHDWSYACDGLL</sequence>
<keyword evidence="2" id="KW-1185">Reference proteome</keyword>
<dbReference type="Proteomes" id="UP001497535">
    <property type="component" value="Unassembled WGS sequence"/>
</dbReference>
<comment type="caution">
    <text evidence="1">The sequence shown here is derived from an EMBL/GenBank/DDBJ whole genome shotgun (WGS) entry which is preliminary data.</text>
</comment>
<evidence type="ECO:0000313" key="1">
    <source>
        <dbReference type="EMBL" id="CAK5078720.1"/>
    </source>
</evidence>
<dbReference type="EMBL" id="CAVMJV010000036">
    <property type="protein sequence ID" value="CAK5078720.1"/>
    <property type="molecule type" value="Genomic_DNA"/>
</dbReference>
<proteinExistence type="predicted"/>
<evidence type="ECO:0000313" key="2">
    <source>
        <dbReference type="Proteomes" id="UP001497535"/>
    </source>
</evidence>
<organism evidence="1 2">
    <name type="scientific">Meloidogyne enterolobii</name>
    <name type="common">Root-knot nematode worm</name>
    <name type="synonym">Meloidogyne mayaguensis</name>
    <dbReference type="NCBI Taxonomy" id="390850"/>
    <lineage>
        <taxon>Eukaryota</taxon>
        <taxon>Metazoa</taxon>
        <taxon>Ecdysozoa</taxon>
        <taxon>Nematoda</taxon>
        <taxon>Chromadorea</taxon>
        <taxon>Rhabditida</taxon>
        <taxon>Tylenchina</taxon>
        <taxon>Tylenchomorpha</taxon>
        <taxon>Tylenchoidea</taxon>
        <taxon>Meloidogynidae</taxon>
        <taxon>Meloidogyninae</taxon>
        <taxon>Meloidogyne</taxon>
    </lineage>
</organism>
<gene>
    <name evidence="1" type="ORF">MENTE1834_LOCUS25790</name>
</gene>
<protein>
    <submittedName>
        <fullName evidence="1">Uncharacterized protein</fullName>
    </submittedName>
</protein>
<accession>A0ACB0ZI65</accession>